<accession>G6EBD7</accession>
<dbReference type="AlphaFoldDB" id="G6EBD7"/>
<dbReference type="Proteomes" id="UP000004030">
    <property type="component" value="Unassembled WGS sequence"/>
</dbReference>
<keyword evidence="2" id="KW-1185">Reference proteome</keyword>
<dbReference type="EMBL" id="AGFM01000022">
    <property type="protein sequence ID" value="EHJ61362.1"/>
    <property type="molecule type" value="Genomic_DNA"/>
</dbReference>
<protein>
    <submittedName>
        <fullName evidence="1">Uncharacterized protein</fullName>
    </submittedName>
</protein>
<evidence type="ECO:0000313" key="2">
    <source>
        <dbReference type="Proteomes" id="UP000004030"/>
    </source>
</evidence>
<organism evidence="1 2">
    <name type="scientific">Novosphingobium pentaromativorans US6-1</name>
    <dbReference type="NCBI Taxonomy" id="1088721"/>
    <lineage>
        <taxon>Bacteria</taxon>
        <taxon>Pseudomonadati</taxon>
        <taxon>Pseudomonadota</taxon>
        <taxon>Alphaproteobacteria</taxon>
        <taxon>Sphingomonadales</taxon>
        <taxon>Sphingomonadaceae</taxon>
        <taxon>Novosphingobium</taxon>
    </lineage>
</organism>
<evidence type="ECO:0000313" key="1">
    <source>
        <dbReference type="EMBL" id="EHJ61362.1"/>
    </source>
</evidence>
<dbReference type="RefSeq" id="WP_007012573.1">
    <property type="nucleotide sequence ID" value="NZ_AGFM01000022.1"/>
</dbReference>
<reference evidence="1 2" key="1">
    <citation type="journal article" date="2012" name="J. Bacteriol.">
        <title>Genome sequence of benzo(a)pyrene-degrading bacterium Novosphingobium pentaromativorans US6-1.</title>
        <authorList>
            <person name="Luo Y.R."/>
            <person name="Kang S.G."/>
            <person name="Kim S.J."/>
            <person name="Kim M.R."/>
            <person name="Li N."/>
            <person name="Lee J.H."/>
            <person name="Kwon K.K."/>
        </authorList>
    </citation>
    <scope>NUCLEOTIDE SEQUENCE [LARGE SCALE GENOMIC DNA]</scope>
    <source>
        <strain evidence="1 2">US6-1</strain>
    </source>
</reference>
<comment type="caution">
    <text evidence="1">The sequence shown here is derived from an EMBL/GenBank/DDBJ whole genome shotgun (WGS) entry which is preliminary data.</text>
</comment>
<gene>
    <name evidence="1" type="ORF">NSU_1658</name>
</gene>
<proteinExistence type="predicted"/>
<sequence length="69" mass="7907">MNDSVEKPYLIQKGEDGKYRLTVRDTHYNSRGYPIVKSTLQDEVFDTQSAAKTFARENFKAQAGQYATK</sequence>
<dbReference type="PATRIC" id="fig|1088721.3.peg.1637"/>
<dbReference type="eggNOG" id="ENOG5031BZ2">
    <property type="taxonomic scope" value="Bacteria"/>
</dbReference>
<dbReference type="OrthoDB" id="7508498at2"/>
<dbReference type="KEGG" id="npn:JI59_11790"/>
<name>G6EBD7_9SPHN</name>